<evidence type="ECO:0000256" key="1">
    <source>
        <dbReference type="ARBA" id="ARBA00023125"/>
    </source>
</evidence>
<feature type="region of interest" description="Disordered" evidence="3">
    <location>
        <begin position="70"/>
        <end position="103"/>
    </location>
</feature>
<keyword evidence="1 2" id="KW-0238">DNA-binding</keyword>
<protein>
    <recommendedName>
        <fullName evidence="4">HMG box domain-containing protein</fullName>
    </recommendedName>
</protein>
<accession>A0AAD2DB40</accession>
<comment type="caution">
    <text evidence="5">The sequence shown here is derived from an EMBL/GenBank/DDBJ whole genome shotgun (WGS) entry which is preliminary data.</text>
</comment>
<name>A0AAD2DB40_EUPCR</name>
<feature type="DNA-binding region" description="HMG box" evidence="2">
    <location>
        <begin position="105"/>
        <end position="173"/>
    </location>
</feature>
<dbReference type="GO" id="GO:0003677">
    <property type="term" value="F:DNA binding"/>
    <property type="evidence" value="ECO:0007669"/>
    <property type="project" value="UniProtKB-UniRule"/>
</dbReference>
<evidence type="ECO:0000313" key="6">
    <source>
        <dbReference type="Proteomes" id="UP001295684"/>
    </source>
</evidence>
<evidence type="ECO:0000313" key="5">
    <source>
        <dbReference type="EMBL" id="CAI2387757.1"/>
    </source>
</evidence>
<dbReference type="Proteomes" id="UP001295684">
    <property type="component" value="Unassembled WGS sequence"/>
</dbReference>
<feature type="compositionally biased region" description="Basic and acidic residues" evidence="3">
    <location>
        <begin position="74"/>
        <end position="84"/>
    </location>
</feature>
<feature type="compositionally biased region" description="Basic residues" evidence="3">
    <location>
        <begin position="85"/>
        <end position="99"/>
    </location>
</feature>
<organism evidence="5 6">
    <name type="scientific">Euplotes crassus</name>
    <dbReference type="NCBI Taxonomy" id="5936"/>
    <lineage>
        <taxon>Eukaryota</taxon>
        <taxon>Sar</taxon>
        <taxon>Alveolata</taxon>
        <taxon>Ciliophora</taxon>
        <taxon>Intramacronucleata</taxon>
        <taxon>Spirotrichea</taxon>
        <taxon>Hypotrichia</taxon>
        <taxon>Euplotida</taxon>
        <taxon>Euplotidae</taxon>
        <taxon>Moneuplotes</taxon>
    </lineage>
</organism>
<dbReference type="Pfam" id="PF00505">
    <property type="entry name" value="HMG_box"/>
    <property type="match status" value="1"/>
</dbReference>
<dbReference type="PROSITE" id="PS50118">
    <property type="entry name" value="HMG_BOX_2"/>
    <property type="match status" value="1"/>
</dbReference>
<dbReference type="GO" id="GO:0006357">
    <property type="term" value="P:regulation of transcription by RNA polymerase II"/>
    <property type="evidence" value="ECO:0007669"/>
    <property type="project" value="TreeGrafter"/>
</dbReference>
<dbReference type="EMBL" id="CAMPGE010030244">
    <property type="protein sequence ID" value="CAI2387757.1"/>
    <property type="molecule type" value="Genomic_DNA"/>
</dbReference>
<dbReference type="InterPro" id="IPR009071">
    <property type="entry name" value="HMG_box_dom"/>
</dbReference>
<evidence type="ECO:0000259" key="4">
    <source>
        <dbReference type="PROSITE" id="PS50118"/>
    </source>
</evidence>
<keyword evidence="2" id="KW-0539">Nucleus</keyword>
<dbReference type="InterPro" id="IPR036910">
    <property type="entry name" value="HMG_box_dom_sf"/>
</dbReference>
<dbReference type="GO" id="GO:0005634">
    <property type="term" value="C:nucleus"/>
    <property type="evidence" value="ECO:0007669"/>
    <property type="project" value="UniProtKB-UniRule"/>
</dbReference>
<gene>
    <name evidence="5" type="ORF">ECRASSUSDP1_LOCUS29391</name>
</gene>
<evidence type="ECO:0000256" key="3">
    <source>
        <dbReference type="SAM" id="MobiDB-lite"/>
    </source>
</evidence>
<feature type="domain" description="HMG box" evidence="4">
    <location>
        <begin position="105"/>
        <end position="173"/>
    </location>
</feature>
<dbReference type="InterPro" id="IPR050342">
    <property type="entry name" value="HMGB"/>
</dbReference>
<dbReference type="PANTHER" id="PTHR48112:SF22">
    <property type="entry name" value="MITOCHONDRIAL TRANSCRIPTION FACTOR A, ISOFORM B"/>
    <property type="match status" value="1"/>
</dbReference>
<reference evidence="5" key="1">
    <citation type="submission" date="2023-07" db="EMBL/GenBank/DDBJ databases">
        <authorList>
            <consortium name="AG Swart"/>
            <person name="Singh M."/>
            <person name="Singh A."/>
            <person name="Seah K."/>
            <person name="Emmerich C."/>
        </authorList>
    </citation>
    <scope>NUCLEOTIDE SEQUENCE</scope>
    <source>
        <strain evidence="5">DP1</strain>
    </source>
</reference>
<dbReference type="AlphaFoldDB" id="A0AAD2DB40"/>
<dbReference type="SMART" id="SM00398">
    <property type="entry name" value="HMG"/>
    <property type="match status" value="1"/>
</dbReference>
<evidence type="ECO:0000256" key="2">
    <source>
        <dbReference type="PROSITE-ProRule" id="PRU00267"/>
    </source>
</evidence>
<sequence>MFDINSIYENLAKQKDAELQDEIKVLKKTVNSCYKYFTEMDKKFHEAFVNSENEELRRLEAQLSGFTQCVSGKSQERGRKEPGTRRRRSSSKGKRRPKLQKIEGVQTPSSPFFEFVNDNRPKMMEEDPTLSAPAILKELGKQWKTLSQEQKEYYSKKHAGIKEAYLSAKANLPEGQDTEMADLSQASASLSYNYTPLNAQMQYSPDLVTQLHSSHPLGPTYKNTH</sequence>
<keyword evidence="6" id="KW-1185">Reference proteome</keyword>
<dbReference type="Gene3D" id="1.10.30.10">
    <property type="entry name" value="High mobility group box domain"/>
    <property type="match status" value="1"/>
</dbReference>
<dbReference type="SUPFAM" id="SSF47095">
    <property type="entry name" value="HMG-box"/>
    <property type="match status" value="1"/>
</dbReference>
<proteinExistence type="predicted"/>
<dbReference type="PANTHER" id="PTHR48112">
    <property type="entry name" value="HIGH MOBILITY GROUP PROTEIN DSP1"/>
    <property type="match status" value="1"/>
</dbReference>
<dbReference type="CDD" id="cd00084">
    <property type="entry name" value="HMG-box_SF"/>
    <property type="match status" value="1"/>
</dbReference>